<keyword evidence="2" id="KW-1185">Reference proteome</keyword>
<dbReference type="EMBL" id="JAUSUZ010000001">
    <property type="protein sequence ID" value="MDQ0366360.1"/>
    <property type="molecule type" value="Genomic_DNA"/>
</dbReference>
<accession>A0AAE4AWV6</accession>
<evidence type="ECO:0000313" key="2">
    <source>
        <dbReference type="Proteomes" id="UP001240236"/>
    </source>
</evidence>
<proteinExistence type="predicted"/>
<protein>
    <submittedName>
        <fullName evidence="1">Uncharacterized protein</fullName>
    </submittedName>
</protein>
<evidence type="ECO:0000313" key="1">
    <source>
        <dbReference type="EMBL" id="MDQ0366360.1"/>
    </source>
</evidence>
<dbReference type="Proteomes" id="UP001240236">
    <property type="component" value="Unassembled WGS sequence"/>
</dbReference>
<comment type="caution">
    <text evidence="1">The sequence shown here is derived from an EMBL/GenBank/DDBJ whole genome shotgun (WGS) entry which is preliminary data.</text>
</comment>
<organism evidence="1 2">
    <name type="scientific">Catenuloplanes indicus</name>
    <dbReference type="NCBI Taxonomy" id="137267"/>
    <lineage>
        <taxon>Bacteria</taxon>
        <taxon>Bacillati</taxon>
        <taxon>Actinomycetota</taxon>
        <taxon>Actinomycetes</taxon>
        <taxon>Micromonosporales</taxon>
        <taxon>Micromonosporaceae</taxon>
        <taxon>Catenuloplanes</taxon>
    </lineage>
</organism>
<gene>
    <name evidence="1" type="ORF">J2S42_003029</name>
</gene>
<sequence length="116" mass="13253">MLVIEAARMANGAAPADAFLEELIRKEDFGRIADVLIRFEEFARTGTLDVPLQLNSLGNDIWEIKAVDVRLPFYYANSHSRCRAVRLTNGFLKNGRECPPRYKRLAMRVRGEDELL</sequence>
<reference evidence="1 2" key="1">
    <citation type="submission" date="2023-07" db="EMBL/GenBank/DDBJ databases">
        <title>Sequencing the genomes of 1000 actinobacteria strains.</title>
        <authorList>
            <person name="Klenk H.-P."/>
        </authorList>
    </citation>
    <scope>NUCLEOTIDE SEQUENCE [LARGE SCALE GENOMIC DNA]</scope>
    <source>
        <strain evidence="1 2">DSM 44709</strain>
    </source>
</reference>
<dbReference type="AlphaFoldDB" id="A0AAE4AWV6"/>
<name>A0AAE4AWV6_9ACTN</name>
<dbReference type="RefSeq" id="WP_307239630.1">
    <property type="nucleotide sequence ID" value="NZ_JAUSUZ010000001.1"/>
</dbReference>